<dbReference type="KEGG" id="vg:7803644"/>
<dbReference type="RefSeq" id="YP_002854231.1">
    <property type="nucleotide sequence ID" value="NC_012636.1"/>
</dbReference>
<feature type="compositionally biased region" description="Basic and acidic residues" evidence="1">
    <location>
        <begin position="1"/>
        <end position="15"/>
    </location>
</feature>
<dbReference type="InterPro" id="IPR057723">
    <property type="entry name" value="AdSDV_VP1"/>
</dbReference>
<name>C3U0D5_AEDEB</name>
<dbReference type="Pfam" id="PF25662">
    <property type="entry name" value="AdSDV_VP1"/>
    <property type="match status" value="1"/>
</dbReference>
<feature type="region of interest" description="Disordered" evidence="1">
    <location>
        <begin position="1"/>
        <end position="44"/>
    </location>
</feature>
<sequence length="358" mass="40613">MADSTSMDHDGEQRGTKRKRGAGAGGSGAGIGKGNSNSVKEGYGPNMTEMIPRNIMNKGNHTVLHTVKQQKYLDFNFVSNQNPYIIPYQTAGFWASMWDQGEIESNNTINIMKALNKVALGVTWIKGEITFEVYAVTRQRLLTGTTNQTTWDFETSQNMFIADADREPENFGLTSAAATGPLAQQTTQTLLFNKNNDRYTKYELPQRNQYTRTIDFQELTNNYMWKPTDINEEANFRRLIPMSEGVYTTANATSKMSELTQQNSAWATSGKTTQGTLFRNRTSYPRMHVAQPQVPDETGYMKFRYQVRMSTKLYLIFHMLPDYGSSTQTEYMHRQVLELPEVTATNGVVTCMPYEIKT</sequence>
<evidence type="ECO:0000313" key="2">
    <source>
        <dbReference type="EMBL" id="ACJ09134.1"/>
    </source>
</evidence>
<evidence type="ECO:0000256" key="1">
    <source>
        <dbReference type="SAM" id="MobiDB-lite"/>
    </source>
</evidence>
<dbReference type="EMBL" id="FJ360744">
    <property type="protein sequence ID" value="ACJ09134.1"/>
    <property type="molecule type" value="Genomic_DNA"/>
</dbReference>
<dbReference type="GeneID" id="7803644"/>
<reference evidence="2 3" key="1">
    <citation type="journal article" date="2009" name="Intervirology">
        <title>Isolation and characterization of densonucleosis virus from Aedes aegypti mosquitoes and its distribution in India.</title>
        <authorList>
            <person name="Sivaram A."/>
            <person name="Barde P.V."/>
            <person name="Kumar S.R."/>
            <person name="Yadav P."/>
            <person name="Gokhale M.D."/>
            <person name="Basu A."/>
            <person name="Mourya D.T."/>
        </authorList>
    </citation>
    <scope>NUCLEOTIDE SEQUENCE [LARGE SCALE GENOMIC DNA]</scope>
    <source>
        <strain evidence="2">0814616</strain>
    </source>
</reference>
<protein>
    <submittedName>
        <fullName evidence="2">Capsid protein</fullName>
    </submittedName>
</protein>
<evidence type="ECO:0000313" key="3">
    <source>
        <dbReference type="Proteomes" id="UP000113759"/>
    </source>
</evidence>
<feature type="compositionally biased region" description="Gly residues" evidence="1">
    <location>
        <begin position="22"/>
        <end position="33"/>
    </location>
</feature>
<accession>C3U0D5</accession>
<dbReference type="Proteomes" id="UP000113759">
    <property type="component" value="Segment"/>
</dbReference>
<dbReference type="OrthoDB" id="4652at10239"/>
<proteinExistence type="predicted"/>
<organism evidence="2 3">
    <name type="scientific">Aedes aegypti densovirus 2</name>
    <dbReference type="NCBI Taxonomy" id="1513196"/>
    <lineage>
        <taxon>Viruses</taxon>
        <taxon>Monodnaviria</taxon>
        <taxon>Shotokuvirae</taxon>
        <taxon>Cossaviricota</taxon>
        <taxon>Quintoviricetes</taxon>
        <taxon>Piccovirales</taxon>
        <taxon>Parvoviridae</taxon>
        <taxon>Hamaparvovirinae</taxon>
        <taxon>Brevihamaparvovirus</taxon>
        <taxon>Brevihamaparvovirus dipteran1</taxon>
    </lineage>
</organism>
<gene>
    <name evidence="2" type="primary">VP</name>
</gene>